<reference evidence="3" key="1">
    <citation type="journal article" date="2019" name="Int. J. Syst. Evol. Microbiol.">
        <title>The Global Catalogue of Microorganisms (GCM) 10K type strain sequencing project: providing services to taxonomists for standard genome sequencing and annotation.</title>
        <authorList>
            <consortium name="The Broad Institute Genomics Platform"/>
            <consortium name="The Broad Institute Genome Sequencing Center for Infectious Disease"/>
            <person name="Wu L."/>
            <person name="Ma J."/>
        </authorList>
    </citation>
    <scope>NUCLEOTIDE SEQUENCE [LARGE SCALE GENOMIC DNA]</scope>
    <source>
        <strain evidence="3">JCM 17986</strain>
    </source>
</reference>
<evidence type="ECO:0000313" key="2">
    <source>
        <dbReference type="EMBL" id="GAA4978832.1"/>
    </source>
</evidence>
<accession>A0ABP9HV48</accession>
<feature type="compositionally biased region" description="Basic and acidic residues" evidence="1">
    <location>
        <begin position="1"/>
        <end position="14"/>
    </location>
</feature>
<proteinExistence type="predicted"/>
<dbReference type="Proteomes" id="UP001500466">
    <property type="component" value="Unassembled WGS sequence"/>
</dbReference>
<gene>
    <name evidence="2" type="ORF">GCM10023205_53840</name>
</gene>
<evidence type="ECO:0000313" key="3">
    <source>
        <dbReference type="Proteomes" id="UP001500466"/>
    </source>
</evidence>
<feature type="region of interest" description="Disordered" evidence="1">
    <location>
        <begin position="1"/>
        <end position="31"/>
    </location>
</feature>
<evidence type="ECO:0000256" key="1">
    <source>
        <dbReference type="SAM" id="MobiDB-lite"/>
    </source>
</evidence>
<dbReference type="EMBL" id="BAABHS010000020">
    <property type="protein sequence ID" value="GAA4978832.1"/>
    <property type="molecule type" value="Genomic_DNA"/>
</dbReference>
<name>A0ABP9HV48_9ACTN</name>
<organism evidence="2 3">
    <name type="scientific">Yinghuangia aomiensis</name>
    <dbReference type="NCBI Taxonomy" id="676205"/>
    <lineage>
        <taxon>Bacteria</taxon>
        <taxon>Bacillati</taxon>
        <taxon>Actinomycetota</taxon>
        <taxon>Actinomycetes</taxon>
        <taxon>Kitasatosporales</taxon>
        <taxon>Streptomycetaceae</taxon>
        <taxon>Yinghuangia</taxon>
    </lineage>
</organism>
<protein>
    <submittedName>
        <fullName evidence="2">Uncharacterized protein</fullName>
    </submittedName>
</protein>
<keyword evidence="3" id="KW-1185">Reference proteome</keyword>
<comment type="caution">
    <text evidence="2">The sequence shown here is derived from an EMBL/GenBank/DDBJ whole genome shotgun (WGS) entry which is preliminary data.</text>
</comment>
<sequence length="87" mass="9574">MLEHNDHAESRKFGEGAVESTGIDTGLAGESREFRNGQHIARGRAEAACEEVARRGVGWCGHCVRLRKRSAEWGITRTPLVDDDLSP</sequence>